<organism evidence="1">
    <name type="scientific">Siphoviridae sp. ctAUQ2</name>
    <dbReference type="NCBI Taxonomy" id="2826182"/>
    <lineage>
        <taxon>Viruses</taxon>
        <taxon>Duplodnaviria</taxon>
        <taxon>Heunggongvirae</taxon>
        <taxon>Uroviricota</taxon>
        <taxon>Caudoviricetes</taxon>
    </lineage>
</organism>
<name>A0A8S5N071_9CAUD</name>
<reference evidence="1" key="1">
    <citation type="journal article" date="2021" name="Proc. Natl. Acad. Sci. U.S.A.">
        <title>A Catalog of Tens of Thousands of Viruses from Human Metagenomes Reveals Hidden Associations with Chronic Diseases.</title>
        <authorList>
            <person name="Tisza M.J."/>
            <person name="Buck C.B."/>
        </authorList>
    </citation>
    <scope>NUCLEOTIDE SEQUENCE</scope>
    <source>
        <strain evidence="1">CtAUQ2</strain>
    </source>
</reference>
<dbReference type="EMBL" id="BK015022">
    <property type="protein sequence ID" value="DAD87523.1"/>
    <property type="molecule type" value="Genomic_DNA"/>
</dbReference>
<sequence>MYRRFLNNNDYLSIITEQALTQLIRGNEMRYEQAEQAAEASVVDYLSENYEIEKELNKGKYLFTYNRKITYPVGSHFYLDGKICEVLQAINGYKAPAPEPYWEECEEPMDIDSLRPYSQMLNYRPSDIVSFNNVAYTCVKPNGFDFGDIRIPGISVWEKADVVEWEAIPYSLWAVVRYNDQYFTLMNLEGYDEIVNPMDSDCWGMIGKYDQDIDTYELSDHEYVVYKNEVYYPVMNPNADKPELEVNICYNDPRNYNLKRHMVQLALYELHKLVSPNNVSQMRVDDYEHSMQWLKDANRLKLNPQIPRKVNSRGEELTDWQMATFQTEYDPYKNPWHV</sequence>
<protein>
    <submittedName>
        <fullName evidence="1">Uncharacterized protein</fullName>
    </submittedName>
</protein>
<proteinExistence type="predicted"/>
<accession>A0A8S5N071</accession>
<evidence type="ECO:0000313" key="1">
    <source>
        <dbReference type="EMBL" id="DAD87523.1"/>
    </source>
</evidence>